<dbReference type="Proteomes" id="UP000254866">
    <property type="component" value="Unassembled WGS sequence"/>
</dbReference>
<dbReference type="PROSITE" id="PS50011">
    <property type="entry name" value="PROTEIN_KINASE_DOM"/>
    <property type="match status" value="1"/>
</dbReference>
<keyword evidence="4" id="KW-0418">Kinase</keyword>
<evidence type="ECO:0000256" key="2">
    <source>
        <dbReference type="ARBA" id="ARBA00022679"/>
    </source>
</evidence>
<evidence type="ECO:0000259" key="8">
    <source>
        <dbReference type="PROSITE" id="PS50006"/>
    </source>
</evidence>
<evidence type="ECO:0000256" key="4">
    <source>
        <dbReference type="ARBA" id="ARBA00022777"/>
    </source>
</evidence>
<dbReference type="STRING" id="2656787.A0A370TSZ2"/>
<evidence type="ECO:0000256" key="6">
    <source>
        <dbReference type="ARBA" id="ARBA00037982"/>
    </source>
</evidence>
<accession>A0A370TSZ2</accession>
<comment type="caution">
    <text evidence="10">The sequence shown here is derived from an EMBL/GenBank/DDBJ whole genome shotgun (WGS) entry which is preliminary data.</text>
</comment>
<dbReference type="InterPro" id="IPR050339">
    <property type="entry name" value="CC_SR_Kinase"/>
</dbReference>
<dbReference type="EMBL" id="NPIC01000002">
    <property type="protein sequence ID" value="RDL38655.1"/>
    <property type="molecule type" value="Genomic_DNA"/>
</dbReference>
<reference evidence="10 11" key="1">
    <citation type="journal article" date="2018" name="IMA Fungus">
        <title>IMA Genome-F 9: Draft genome sequence of Annulohypoxylon stygium, Aspergillus mulundensis, Berkeleyomyces basicola (syn. Thielaviopsis basicola), Ceratocystis smalleyi, two Cercospora beticola strains, Coleophoma cylindrospora, Fusarium fracticaudum, Phialophora cf. hyalina, and Morchella septimelata.</title>
        <authorList>
            <person name="Wingfield B.D."/>
            <person name="Bills G.F."/>
            <person name="Dong Y."/>
            <person name="Huang W."/>
            <person name="Nel W.J."/>
            <person name="Swalarsk-Parry B.S."/>
            <person name="Vaghefi N."/>
            <person name="Wilken P.M."/>
            <person name="An Z."/>
            <person name="de Beer Z.W."/>
            <person name="De Vos L."/>
            <person name="Chen L."/>
            <person name="Duong T.A."/>
            <person name="Gao Y."/>
            <person name="Hammerbacher A."/>
            <person name="Kikkert J.R."/>
            <person name="Li Y."/>
            <person name="Li H."/>
            <person name="Li K."/>
            <person name="Li Q."/>
            <person name="Liu X."/>
            <person name="Ma X."/>
            <person name="Naidoo K."/>
            <person name="Pethybridge S.J."/>
            <person name="Sun J."/>
            <person name="Steenkamp E.T."/>
            <person name="van der Nest M.A."/>
            <person name="van Wyk S."/>
            <person name="Wingfield M.J."/>
            <person name="Xiong C."/>
            <person name="Yue Q."/>
            <person name="Zhang X."/>
        </authorList>
    </citation>
    <scope>NUCLEOTIDE SEQUENCE [LARGE SCALE GENOMIC DNA]</scope>
    <source>
        <strain evidence="10 11">BP 5553</strain>
    </source>
</reference>
<dbReference type="InterPro" id="IPR011009">
    <property type="entry name" value="Kinase-like_dom_sf"/>
</dbReference>
<dbReference type="RefSeq" id="XP_031871311.1">
    <property type="nucleotide sequence ID" value="XM_032011618.1"/>
</dbReference>
<dbReference type="PANTHER" id="PTHR11042:SF136">
    <property type="entry name" value="EIF-2-ALPHA KINASE GCN2"/>
    <property type="match status" value="1"/>
</dbReference>
<comment type="similarity">
    <text evidence="1">Belongs to the protein kinase superfamily. CAMK Ser/Thr protein kinase family. CHEK2 subfamily.</text>
</comment>
<dbReference type="InterPro" id="IPR000253">
    <property type="entry name" value="FHA_dom"/>
</dbReference>
<evidence type="ECO:0000256" key="5">
    <source>
        <dbReference type="ARBA" id="ARBA00022840"/>
    </source>
</evidence>
<dbReference type="GO" id="GO:0004694">
    <property type="term" value="F:eukaryotic translation initiation factor 2alpha kinase activity"/>
    <property type="evidence" value="ECO:0007669"/>
    <property type="project" value="TreeGrafter"/>
</dbReference>
<dbReference type="GeneID" id="43595844"/>
<dbReference type="GO" id="GO:0005524">
    <property type="term" value="F:ATP binding"/>
    <property type="evidence" value="ECO:0007669"/>
    <property type="project" value="UniProtKB-KW"/>
</dbReference>
<dbReference type="AlphaFoldDB" id="A0A370TSZ2"/>
<sequence>MGDSDSWVSTEPSTRVRVEKEREEAEGETRSVNGPTSGAVLAKQLEAEGTFARLVPQNQYARQAFQRLAAATEQEEPLFQHCKQFLHFGDEEDVEPSDREDGFVLSLGILPEFPAIGWRIGRGRAARPNLAVDILIHEGEGVAGVHARLCWVKGGGGFFLIADNLRGMPVWLNGETLRQTQRLIPYRNSISLGECNFSVRFQTRSKDQEEQFQVELSAYYSKVLLENAPLLLPTPSGNEVTVGNWIVRNPIASGGFGRVSVVTHMYTGQPAAAKELWRTPRNYYSVDREVSIVKRLKHFKHKRLGIPFEARIAGLLDRTWTPGQTDAIDLYILYSPLSTSNFLALYKSKASQEIRTHLFAQVLEGIAFLHDNNITHRDIKPANLTVRSYDPPDAQIIDFGCATAESKTLYDRPGTIPYLAPEQRDGQYHDKSVDYWACALVATELLGFKRNNDRLDGKGLEAIQQWLDGQMAHPLAKCAKDMLKVEPKERMIAADVLRNHLSTFQGGLAKGRKRIIDEINDNTDTL</sequence>
<evidence type="ECO:0000256" key="3">
    <source>
        <dbReference type="ARBA" id="ARBA00022741"/>
    </source>
</evidence>
<comment type="similarity">
    <text evidence="6">Belongs to the protein kinase superfamily. Ser/Thr protein kinase family. GCN2 subfamily.</text>
</comment>
<dbReference type="Pfam" id="PF00069">
    <property type="entry name" value="Pkinase"/>
    <property type="match status" value="1"/>
</dbReference>
<name>A0A370TSZ2_9HELO</name>
<proteinExistence type="inferred from homology"/>
<feature type="domain" description="FHA" evidence="8">
    <location>
        <begin position="118"/>
        <end position="177"/>
    </location>
</feature>
<dbReference type="InterPro" id="IPR008984">
    <property type="entry name" value="SMAD_FHA_dom_sf"/>
</dbReference>
<dbReference type="PANTHER" id="PTHR11042">
    <property type="entry name" value="EUKARYOTIC TRANSLATION INITIATION FACTOR 2-ALPHA KINASE EIF2-ALPHA KINASE -RELATED"/>
    <property type="match status" value="1"/>
</dbReference>
<dbReference type="Gene3D" id="3.30.200.20">
    <property type="entry name" value="Phosphorylase Kinase, domain 1"/>
    <property type="match status" value="1"/>
</dbReference>
<keyword evidence="11" id="KW-1185">Reference proteome</keyword>
<evidence type="ECO:0000256" key="7">
    <source>
        <dbReference type="SAM" id="MobiDB-lite"/>
    </source>
</evidence>
<dbReference type="InterPro" id="IPR000719">
    <property type="entry name" value="Prot_kinase_dom"/>
</dbReference>
<dbReference type="GO" id="GO:0005634">
    <property type="term" value="C:nucleus"/>
    <property type="evidence" value="ECO:0007669"/>
    <property type="project" value="TreeGrafter"/>
</dbReference>
<evidence type="ECO:0008006" key="12">
    <source>
        <dbReference type="Google" id="ProtNLM"/>
    </source>
</evidence>
<dbReference type="GO" id="GO:0005829">
    <property type="term" value="C:cytosol"/>
    <property type="evidence" value="ECO:0007669"/>
    <property type="project" value="TreeGrafter"/>
</dbReference>
<dbReference type="SUPFAM" id="SSF56112">
    <property type="entry name" value="Protein kinase-like (PK-like)"/>
    <property type="match status" value="1"/>
</dbReference>
<dbReference type="PROSITE" id="PS50006">
    <property type="entry name" value="FHA_DOMAIN"/>
    <property type="match status" value="1"/>
</dbReference>
<dbReference type="SMART" id="SM00220">
    <property type="entry name" value="S_TKc"/>
    <property type="match status" value="1"/>
</dbReference>
<feature type="domain" description="Protein kinase" evidence="9">
    <location>
        <begin position="245"/>
        <end position="503"/>
    </location>
</feature>
<keyword evidence="3" id="KW-0547">Nucleotide-binding</keyword>
<organism evidence="10 11">
    <name type="scientific">Venustampulla echinocandica</name>
    <dbReference type="NCBI Taxonomy" id="2656787"/>
    <lineage>
        <taxon>Eukaryota</taxon>
        <taxon>Fungi</taxon>
        <taxon>Dikarya</taxon>
        <taxon>Ascomycota</taxon>
        <taxon>Pezizomycotina</taxon>
        <taxon>Leotiomycetes</taxon>
        <taxon>Helotiales</taxon>
        <taxon>Pleuroascaceae</taxon>
        <taxon>Venustampulla</taxon>
    </lineage>
</organism>
<keyword evidence="5" id="KW-0067">ATP-binding</keyword>
<evidence type="ECO:0000259" key="9">
    <source>
        <dbReference type="PROSITE" id="PS50011"/>
    </source>
</evidence>
<feature type="compositionally biased region" description="Polar residues" evidence="7">
    <location>
        <begin position="1"/>
        <end position="13"/>
    </location>
</feature>
<feature type="region of interest" description="Disordered" evidence="7">
    <location>
        <begin position="1"/>
        <end position="36"/>
    </location>
</feature>
<protein>
    <recommendedName>
        <fullName evidence="12">Kinase-like protein</fullName>
    </recommendedName>
</protein>
<dbReference type="InterPro" id="IPR008271">
    <property type="entry name" value="Ser/Thr_kinase_AS"/>
</dbReference>
<evidence type="ECO:0000313" key="11">
    <source>
        <dbReference type="Proteomes" id="UP000254866"/>
    </source>
</evidence>
<dbReference type="OrthoDB" id="5979581at2759"/>
<dbReference type="CDD" id="cd00060">
    <property type="entry name" value="FHA"/>
    <property type="match status" value="1"/>
</dbReference>
<feature type="compositionally biased region" description="Basic and acidic residues" evidence="7">
    <location>
        <begin position="14"/>
        <end position="29"/>
    </location>
</feature>
<dbReference type="PROSITE" id="PS00108">
    <property type="entry name" value="PROTEIN_KINASE_ST"/>
    <property type="match status" value="1"/>
</dbReference>
<gene>
    <name evidence="10" type="ORF">BP5553_02995</name>
</gene>
<evidence type="ECO:0000313" key="10">
    <source>
        <dbReference type="EMBL" id="RDL38655.1"/>
    </source>
</evidence>
<evidence type="ECO:0000256" key="1">
    <source>
        <dbReference type="ARBA" id="ARBA00005575"/>
    </source>
</evidence>
<dbReference type="SUPFAM" id="SSF49879">
    <property type="entry name" value="SMAD/FHA domain"/>
    <property type="match status" value="1"/>
</dbReference>
<dbReference type="Gene3D" id="1.10.510.10">
    <property type="entry name" value="Transferase(Phosphotransferase) domain 1"/>
    <property type="match status" value="1"/>
</dbReference>
<keyword evidence="2" id="KW-0808">Transferase</keyword>